<keyword evidence="2" id="KW-1185">Reference proteome</keyword>
<accession>A0A6M2ZHB9</accession>
<proteinExistence type="predicted"/>
<evidence type="ECO:0000313" key="2">
    <source>
        <dbReference type="Proteomes" id="UP000515683"/>
    </source>
</evidence>
<dbReference type="EMBL" id="MK867354">
    <property type="protein sequence ID" value="QFG06301.1"/>
    <property type="molecule type" value="Genomic_DNA"/>
</dbReference>
<sequence>MLKTPRDIVNDRLSWSSDDAIKNHCVYVLEQYLKEEPSLTTEELKQALGNYLMGLE</sequence>
<protein>
    <submittedName>
        <fullName evidence="1">Uncharacterized protein</fullName>
    </submittedName>
</protein>
<reference evidence="1" key="1">
    <citation type="submission" date="2019-04" db="EMBL/GenBank/DDBJ databases">
        <title>Genomic and proteomic characterization of cyanophage S-SCSM1 provides new insights into understanding the viral gene diversity and phage-host interactions.</title>
        <authorList>
            <person name="Wang Q."/>
            <person name="Xu Y."/>
            <person name="Jiao N."/>
            <person name="Zhang R."/>
        </authorList>
    </citation>
    <scope>NUCLEOTIDE SEQUENCE [LARGE SCALE GENOMIC DNA]</scope>
</reference>
<gene>
    <name evidence="1" type="ORF">SSCSM1_44</name>
</gene>
<name>A0A6M2ZHB9_9CAUD</name>
<evidence type="ECO:0000313" key="1">
    <source>
        <dbReference type="EMBL" id="QFG06301.1"/>
    </source>
</evidence>
<dbReference type="Proteomes" id="UP000515683">
    <property type="component" value="Segment"/>
</dbReference>
<organism evidence="1 2">
    <name type="scientific">Synechococcus phage S-SCSM1</name>
    <dbReference type="NCBI Taxonomy" id="2588487"/>
    <lineage>
        <taxon>Viruses</taxon>
        <taxon>Duplodnaviria</taxon>
        <taxon>Heunggongvirae</taxon>
        <taxon>Uroviricota</taxon>
        <taxon>Caudoviricetes</taxon>
        <taxon>Pantevenvirales</taxon>
        <taxon>Kyanoviridae</taxon>
        <taxon>Zhoulongquanvirus</taxon>
        <taxon>Zhoulongquanvirus esscess</taxon>
    </lineage>
</organism>